<dbReference type="PROSITE" id="PS00149">
    <property type="entry name" value="SULFATASE_2"/>
    <property type="match status" value="1"/>
</dbReference>
<accession>A0A3E2HSC2</accession>
<dbReference type="Gene3D" id="3.40.720.10">
    <property type="entry name" value="Alkaline Phosphatase, subunit A"/>
    <property type="match status" value="1"/>
</dbReference>
<protein>
    <recommendedName>
        <fullName evidence="5">Sulfatase N-terminal domain-containing protein</fullName>
    </recommendedName>
</protein>
<feature type="non-terminal residue" evidence="6">
    <location>
        <position position="615"/>
    </location>
</feature>
<dbReference type="SUPFAM" id="SSF53649">
    <property type="entry name" value="Alkaline phosphatase-like"/>
    <property type="match status" value="1"/>
</dbReference>
<organism evidence="6 7">
    <name type="scientific">Scytalidium lignicola</name>
    <name type="common">Hyphomycete</name>
    <dbReference type="NCBI Taxonomy" id="5539"/>
    <lineage>
        <taxon>Eukaryota</taxon>
        <taxon>Fungi</taxon>
        <taxon>Dikarya</taxon>
        <taxon>Ascomycota</taxon>
        <taxon>Pezizomycotina</taxon>
        <taxon>Leotiomycetes</taxon>
        <taxon>Leotiomycetes incertae sedis</taxon>
        <taxon>Scytalidium</taxon>
    </lineage>
</organism>
<sequence>MASTAKRPNFLVIVADDLGYSDTSPFGSEIETPTLEFLSNTGIRLTNFHTASACSPTRSMLFSGTYNHITGLGQMIEHMGNGDIYKDKPGYEGYLNFRVAALSEILQDAGYNTIMSGKWHLGLIKKFAPCSRGFDKSFTYLSGCGNHFNYEPQLEDQSHAIFTPMQTTKFWMEDDKHIDRVTDLPKDFYLTTFFTDKLLDYLSHREDSKKPFLTYLPFTAPHWPLQAPKEVIEKYKGFYDEEPDALRAKRMQRLIDLGLIPKDIEPAPMTGLLGPEWSTLSPKERASVAKKMEVFAAMVDLIDQNVKRVIDYLISTDELDNTFILFMSDNGAEGALLEALPVMGNTTTVNAIIEKYYNNKIENMGAADSYIWYGPAWACASMAPSRGFKTWITEGGIRCPCIVRYPPLQKGRPHGSHTNSFSTVMDILPTILDLAGVPLPGKTFRGREVVPELFGLRAIRQGNWRALYMPEPRGKDQWELYNLDNDAGEMHDLADSEPEILKKLIENWEVYYAETGVYDPGQKFDIVMTGTPYAEAQAIRHASIANLGIAAHLTASAALTLLTAASDVRRISANADSSASTALVAVLASRHVLAAPSGIAVLPRDTVEMVLIIAI</sequence>
<proteinExistence type="inferred from homology"/>
<dbReference type="InterPro" id="IPR050738">
    <property type="entry name" value="Sulfatase"/>
</dbReference>
<dbReference type="GO" id="GO:0046872">
    <property type="term" value="F:metal ion binding"/>
    <property type="evidence" value="ECO:0007669"/>
    <property type="project" value="UniProtKB-KW"/>
</dbReference>
<feature type="domain" description="Sulfatase N-terminal" evidence="5">
    <location>
        <begin position="8"/>
        <end position="437"/>
    </location>
</feature>
<dbReference type="Proteomes" id="UP000258309">
    <property type="component" value="Unassembled WGS sequence"/>
</dbReference>
<evidence type="ECO:0000256" key="1">
    <source>
        <dbReference type="ARBA" id="ARBA00008779"/>
    </source>
</evidence>
<dbReference type="CDD" id="cd16025">
    <property type="entry name" value="PAS_like"/>
    <property type="match status" value="1"/>
</dbReference>
<keyword evidence="4" id="KW-0106">Calcium</keyword>
<name>A0A3E2HSC2_SCYLI</name>
<dbReference type="InterPro" id="IPR000917">
    <property type="entry name" value="Sulfatase_N"/>
</dbReference>
<dbReference type="AlphaFoldDB" id="A0A3E2HSC2"/>
<dbReference type="InterPro" id="IPR017850">
    <property type="entry name" value="Alkaline_phosphatase_core_sf"/>
</dbReference>
<keyword evidence="2" id="KW-0479">Metal-binding</keyword>
<dbReference type="OrthoDB" id="103349at2759"/>
<dbReference type="OMA" id="HYPRGWG"/>
<evidence type="ECO:0000256" key="4">
    <source>
        <dbReference type="ARBA" id="ARBA00022837"/>
    </source>
</evidence>
<comment type="caution">
    <text evidence="6">The sequence shown here is derived from an EMBL/GenBank/DDBJ whole genome shotgun (WGS) entry which is preliminary data.</text>
</comment>
<keyword evidence="7" id="KW-1185">Reference proteome</keyword>
<dbReference type="GO" id="GO:0004065">
    <property type="term" value="F:arylsulfatase activity"/>
    <property type="evidence" value="ECO:0007669"/>
    <property type="project" value="TreeGrafter"/>
</dbReference>
<reference evidence="6 7" key="1">
    <citation type="submission" date="2018-05" db="EMBL/GenBank/DDBJ databases">
        <title>Draft genome sequence of Scytalidium lignicola DSM 105466, a ubiquitous saprotrophic fungus.</title>
        <authorList>
            <person name="Buettner E."/>
            <person name="Gebauer A.M."/>
            <person name="Hofrichter M."/>
            <person name="Liers C."/>
            <person name="Kellner H."/>
        </authorList>
    </citation>
    <scope>NUCLEOTIDE SEQUENCE [LARGE SCALE GENOMIC DNA]</scope>
    <source>
        <strain evidence="6 7">DSM 105466</strain>
    </source>
</reference>
<evidence type="ECO:0000259" key="5">
    <source>
        <dbReference type="Pfam" id="PF00884"/>
    </source>
</evidence>
<dbReference type="EMBL" id="NCSJ02000001">
    <property type="protein sequence ID" value="RFU36247.1"/>
    <property type="molecule type" value="Genomic_DNA"/>
</dbReference>
<evidence type="ECO:0000256" key="2">
    <source>
        <dbReference type="ARBA" id="ARBA00022723"/>
    </source>
</evidence>
<evidence type="ECO:0000313" key="6">
    <source>
        <dbReference type="EMBL" id="RFU36247.1"/>
    </source>
</evidence>
<evidence type="ECO:0000313" key="7">
    <source>
        <dbReference type="Proteomes" id="UP000258309"/>
    </source>
</evidence>
<feature type="non-terminal residue" evidence="6">
    <location>
        <position position="1"/>
    </location>
</feature>
<comment type="similarity">
    <text evidence="1">Belongs to the sulfatase family.</text>
</comment>
<dbReference type="InterPro" id="IPR024607">
    <property type="entry name" value="Sulfatase_CS"/>
</dbReference>
<dbReference type="STRING" id="5539.A0A3E2HSC2"/>
<dbReference type="PANTHER" id="PTHR42693">
    <property type="entry name" value="ARYLSULFATASE FAMILY MEMBER"/>
    <property type="match status" value="1"/>
</dbReference>
<dbReference type="Pfam" id="PF00884">
    <property type="entry name" value="Sulfatase"/>
    <property type="match status" value="1"/>
</dbReference>
<dbReference type="PANTHER" id="PTHR42693:SF33">
    <property type="entry name" value="ARYLSULFATASE"/>
    <property type="match status" value="1"/>
</dbReference>
<dbReference type="Gene3D" id="3.30.1120.10">
    <property type="match status" value="1"/>
</dbReference>
<evidence type="ECO:0000256" key="3">
    <source>
        <dbReference type="ARBA" id="ARBA00022801"/>
    </source>
</evidence>
<keyword evidence="3" id="KW-0378">Hydrolase</keyword>
<gene>
    <name evidence="6" type="ORF">B7463_g102</name>
</gene>